<evidence type="ECO:0000313" key="2">
    <source>
        <dbReference type="Proteomes" id="UP001054821"/>
    </source>
</evidence>
<organism evidence="1 2">
    <name type="scientific">Prunus dulcis</name>
    <name type="common">Almond</name>
    <name type="synonym">Amygdalus dulcis</name>
    <dbReference type="NCBI Taxonomy" id="3755"/>
    <lineage>
        <taxon>Eukaryota</taxon>
        <taxon>Viridiplantae</taxon>
        <taxon>Streptophyta</taxon>
        <taxon>Embryophyta</taxon>
        <taxon>Tracheophyta</taxon>
        <taxon>Spermatophyta</taxon>
        <taxon>Magnoliopsida</taxon>
        <taxon>eudicotyledons</taxon>
        <taxon>Gunneridae</taxon>
        <taxon>Pentapetalae</taxon>
        <taxon>rosids</taxon>
        <taxon>fabids</taxon>
        <taxon>Rosales</taxon>
        <taxon>Rosaceae</taxon>
        <taxon>Amygdaloideae</taxon>
        <taxon>Amygdaleae</taxon>
        <taxon>Prunus</taxon>
    </lineage>
</organism>
<dbReference type="AlphaFoldDB" id="A0AAD4UWL5"/>
<protein>
    <submittedName>
        <fullName evidence="1">Uncharacterized protein</fullName>
    </submittedName>
</protein>
<keyword evidence="2" id="KW-1185">Reference proteome</keyword>
<gene>
    <name evidence="1" type="ORF">L3X38_042435</name>
</gene>
<accession>A0AAD4UWL5</accession>
<sequence>MEALSKLRHRHLVSLLRHCTVTHHDHLNAASIVFIVLENISNGSLVAHLTGKAQTKSNYQIIKKREYFVYGYLFSKLTQDALCTDKNNMTAEVRFVFLEFDVNFANLVEGLVVADIVTGEGNTTTWKMCKKIELCQLKNKLIKFKSNNEGF</sequence>
<dbReference type="EMBL" id="JAJFAZ020000008">
    <property type="protein sequence ID" value="KAI5313261.1"/>
    <property type="molecule type" value="Genomic_DNA"/>
</dbReference>
<dbReference type="Proteomes" id="UP001054821">
    <property type="component" value="Chromosome 8"/>
</dbReference>
<reference evidence="1 2" key="1">
    <citation type="journal article" date="2022" name="G3 (Bethesda)">
        <title>Whole-genome sequence and methylome profiling of the almond [Prunus dulcis (Mill.) D.A. Webb] cultivar 'Nonpareil'.</title>
        <authorList>
            <person name="D'Amico-Willman K.M."/>
            <person name="Ouma W.Z."/>
            <person name="Meulia T."/>
            <person name="Sideli G.M."/>
            <person name="Gradziel T.M."/>
            <person name="Fresnedo-Ramirez J."/>
        </authorList>
    </citation>
    <scope>NUCLEOTIDE SEQUENCE [LARGE SCALE GENOMIC DNA]</scope>
    <source>
        <strain evidence="1">Clone GOH B32 T37-40</strain>
    </source>
</reference>
<dbReference type="SUPFAM" id="SSF56112">
    <property type="entry name" value="Protein kinase-like (PK-like)"/>
    <property type="match status" value="1"/>
</dbReference>
<dbReference type="InterPro" id="IPR011009">
    <property type="entry name" value="Kinase-like_dom_sf"/>
</dbReference>
<comment type="caution">
    <text evidence="1">The sequence shown here is derived from an EMBL/GenBank/DDBJ whole genome shotgun (WGS) entry which is preliminary data.</text>
</comment>
<name>A0AAD4UWL5_PRUDU</name>
<evidence type="ECO:0000313" key="1">
    <source>
        <dbReference type="EMBL" id="KAI5313261.1"/>
    </source>
</evidence>
<proteinExistence type="predicted"/>